<dbReference type="SUPFAM" id="SSF53756">
    <property type="entry name" value="UDP-Glycosyltransferase/glycogen phosphorylase"/>
    <property type="match status" value="1"/>
</dbReference>
<dbReference type="EMBL" id="SRYV01000011">
    <property type="protein sequence ID" value="TGY14004.1"/>
    <property type="molecule type" value="Genomic_DNA"/>
</dbReference>
<dbReference type="PANTHER" id="PTHR45947:SF3">
    <property type="entry name" value="SULFOQUINOVOSYL TRANSFERASE SQD2"/>
    <property type="match status" value="1"/>
</dbReference>
<evidence type="ECO:0000313" key="4">
    <source>
        <dbReference type="Proteomes" id="UP000309117"/>
    </source>
</evidence>
<dbReference type="Gene3D" id="3.40.50.2000">
    <property type="entry name" value="Glycogen Phosphorylase B"/>
    <property type="match status" value="2"/>
</dbReference>
<dbReference type="GO" id="GO:0016757">
    <property type="term" value="F:glycosyltransferase activity"/>
    <property type="evidence" value="ECO:0007669"/>
    <property type="project" value="InterPro"/>
</dbReference>
<dbReference type="InterPro" id="IPR050194">
    <property type="entry name" value="Glycosyltransferase_grp1"/>
</dbReference>
<name>A0A4S2BJQ3_9LACO</name>
<dbReference type="InterPro" id="IPR028098">
    <property type="entry name" value="Glyco_trans_4-like_N"/>
</dbReference>
<dbReference type="AlphaFoldDB" id="A0A4S2BJQ3"/>
<protein>
    <submittedName>
        <fullName evidence="3">Glycosyltransferase family 1 protein</fullName>
    </submittedName>
</protein>
<feature type="domain" description="Glycosyltransferase subfamily 4-like N-terminal" evidence="2">
    <location>
        <begin position="21"/>
        <end position="198"/>
    </location>
</feature>
<evidence type="ECO:0000259" key="1">
    <source>
        <dbReference type="Pfam" id="PF00534"/>
    </source>
</evidence>
<reference evidence="3 4" key="1">
    <citation type="submission" date="2019-04" db="EMBL/GenBank/DDBJ databases">
        <title>Microbes associate with the intestines of laboratory mice.</title>
        <authorList>
            <person name="Navarre W."/>
            <person name="Wong E."/>
            <person name="Huang K."/>
            <person name="Tropini C."/>
            <person name="Ng K."/>
            <person name="Yu B."/>
        </authorList>
    </citation>
    <scope>NUCLEOTIDE SEQUENCE [LARGE SCALE GENOMIC DNA]</scope>
    <source>
        <strain evidence="3 4">NM61_E11</strain>
    </source>
</reference>
<dbReference type="CDD" id="cd03801">
    <property type="entry name" value="GT4_PimA-like"/>
    <property type="match status" value="1"/>
</dbReference>
<accession>A0A4S2BJQ3</accession>
<feature type="domain" description="Glycosyl transferase family 1" evidence="1">
    <location>
        <begin position="203"/>
        <end position="364"/>
    </location>
</feature>
<dbReference type="Pfam" id="PF13439">
    <property type="entry name" value="Glyco_transf_4"/>
    <property type="match status" value="1"/>
</dbReference>
<dbReference type="InterPro" id="IPR001296">
    <property type="entry name" value="Glyco_trans_1"/>
</dbReference>
<evidence type="ECO:0000259" key="2">
    <source>
        <dbReference type="Pfam" id="PF13439"/>
    </source>
</evidence>
<dbReference type="Proteomes" id="UP000309117">
    <property type="component" value="Unassembled WGS sequence"/>
</dbReference>
<proteinExistence type="predicted"/>
<dbReference type="Pfam" id="PF00534">
    <property type="entry name" value="Glycos_transf_1"/>
    <property type="match status" value="1"/>
</dbReference>
<gene>
    <name evidence="3" type="ORF">E5351_06640</name>
</gene>
<organism evidence="3 4">
    <name type="scientific">Lactobacillus intestinalis</name>
    <dbReference type="NCBI Taxonomy" id="151781"/>
    <lineage>
        <taxon>Bacteria</taxon>
        <taxon>Bacillati</taxon>
        <taxon>Bacillota</taxon>
        <taxon>Bacilli</taxon>
        <taxon>Lactobacillales</taxon>
        <taxon>Lactobacillaceae</taxon>
        <taxon>Lactobacillus</taxon>
    </lineage>
</organism>
<keyword evidence="3" id="KW-0808">Transferase</keyword>
<comment type="caution">
    <text evidence="3">The sequence shown here is derived from an EMBL/GenBank/DDBJ whole genome shotgun (WGS) entry which is preliminary data.</text>
</comment>
<sequence length="388" mass="44155">MKLMLNLKVAFFATTSNMDSGASWSLLRMIINLHKNGITPIVFLQKHGNIEEKLNAYNIKYYVIPEYCYDTWIRNIGENINIKYKCKQLVKKYINFVSYLKIKKIVKEEKVNLIHLNGLPTFLGAKVAKNSNIKLVWHIREFMGDDLGLEFVNNQEAKNLISESNAIVVVSNAVGRSFNNFVKNPNKIHVVYNGLEVEKYYKKRKIFSDSNSMTISIIGRLVPQKGQLDLLKAVKYLKDNVKKNTTINIIGASTSYLNVLKKYSKENSLNVNFINYTSHIETYMQKSDVICVCSKKEAFGRVTIEGMLSGACVVGSRSGGTPELIDDSINGYLYGPNNLKELSNILEHIYTNQLEAQRVAEKGQLFAKNNFTDKKNAQNILSLYKKIM</sequence>
<dbReference type="PANTHER" id="PTHR45947">
    <property type="entry name" value="SULFOQUINOVOSYL TRANSFERASE SQD2"/>
    <property type="match status" value="1"/>
</dbReference>
<evidence type="ECO:0000313" key="3">
    <source>
        <dbReference type="EMBL" id="TGY14004.1"/>
    </source>
</evidence>